<organism evidence="1 2">
    <name type="scientific">Streptomyces daqingensis</name>
    <dbReference type="NCBI Taxonomy" id="1472640"/>
    <lineage>
        <taxon>Bacteria</taxon>
        <taxon>Bacillati</taxon>
        <taxon>Actinomycetota</taxon>
        <taxon>Actinomycetes</taxon>
        <taxon>Kitasatosporales</taxon>
        <taxon>Streptomycetaceae</taxon>
        <taxon>Streptomyces</taxon>
    </lineage>
</organism>
<protein>
    <submittedName>
        <fullName evidence="1">Uncharacterized protein</fullName>
    </submittedName>
</protein>
<gene>
    <name evidence="1" type="ORF">GCM10012287_57050</name>
</gene>
<proteinExistence type="predicted"/>
<comment type="caution">
    <text evidence="1">The sequence shown here is derived from an EMBL/GenBank/DDBJ whole genome shotgun (WGS) entry which is preliminary data.</text>
</comment>
<sequence length="67" mass="7497">MRSDRIRWPYGGPKEVSEGQLVSAGAMPFEEEECRVVAGLGRPLFATARRVHTIRDNRREARTAAQG</sequence>
<reference evidence="2" key="1">
    <citation type="journal article" date="2019" name="Int. J. Syst. Evol. Microbiol.">
        <title>The Global Catalogue of Microorganisms (GCM) 10K type strain sequencing project: providing services to taxonomists for standard genome sequencing and annotation.</title>
        <authorList>
            <consortium name="The Broad Institute Genomics Platform"/>
            <consortium name="The Broad Institute Genome Sequencing Center for Infectious Disease"/>
            <person name="Wu L."/>
            <person name="Ma J."/>
        </authorList>
    </citation>
    <scope>NUCLEOTIDE SEQUENCE [LARGE SCALE GENOMIC DNA]</scope>
    <source>
        <strain evidence="2">CGMCC 4.7178</strain>
    </source>
</reference>
<dbReference type="Proteomes" id="UP000631535">
    <property type="component" value="Unassembled WGS sequence"/>
</dbReference>
<accession>A0ABQ2MVC8</accession>
<evidence type="ECO:0000313" key="1">
    <source>
        <dbReference type="EMBL" id="GGO58581.1"/>
    </source>
</evidence>
<name>A0ABQ2MVC8_9ACTN</name>
<dbReference type="EMBL" id="BMMP01000033">
    <property type="protein sequence ID" value="GGO58581.1"/>
    <property type="molecule type" value="Genomic_DNA"/>
</dbReference>
<keyword evidence="2" id="KW-1185">Reference proteome</keyword>
<evidence type="ECO:0000313" key="2">
    <source>
        <dbReference type="Proteomes" id="UP000631535"/>
    </source>
</evidence>